<protein>
    <submittedName>
        <fullName evidence="4">Xylose repressor</fullName>
    </submittedName>
</protein>
<dbReference type="PANTHER" id="PTHR18964">
    <property type="entry name" value="ROK (REPRESSOR, ORF, KINASE) FAMILY"/>
    <property type="match status" value="1"/>
</dbReference>
<sequence>MFTNRAGIRESNERIVLNTIAQKGPLSRALLSDTIGLNKATISDIVKKLMAQKLINEVGIGESTNQGGRKPIMLELNAKAGFSVSVDIGYNYMDIMIQRLDGTAYKRELFPFIVIKRETIIQEISNKLDIFLSSLPKSPFGIVGILIAIHGIVLDNQIQFTPAYDLAGLDFSSVLREQFACPVYVENEANLLAVSDHTKEESYANLVSISIHSGIGSGVILNNELYTGVNGYAGEIGHMQIVTENGKPCPCGAFGCLECYASEKHILDTYQARTGNKNALVTNLCRAFMEKEAEAVAVIEDMIRYLAIGIQNLTALYNPEIIFINSEISRLIPDFTKQIETRLTSFTSKNIAIKKSHLGEEAILYGAGYLIIQRFLAS</sequence>
<proteinExistence type="inferred from homology"/>
<evidence type="ECO:0000256" key="1">
    <source>
        <dbReference type="ARBA" id="ARBA00002486"/>
    </source>
</evidence>
<dbReference type="Gene3D" id="1.10.10.10">
    <property type="entry name" value="Winged helix-like DNA-binding domain superfamily/Winged helix DNA-binding domain"/>
    <property type="match status" value="1"/>
</dbReference>
<dbReference type="PANTHER" id="PTHR18964:SF149">
    <property type="entry name" value="BIFUNCTIONAL UDP-N-ACETYLGLUCOSAMINE 2-EPIMERASE_N-ACETYLMANNOSAMINE KINASE"/>
    <property type="match status" value="1"/>
</dbReference>
<comment type="caution">
    <text evidence="4">The sequence shown here is derived from an EMBL/GenBank/DDBJ whole genome shotgun (WGS) entry which is preliminary data.</text>
</comment>
<dbReference type="EMBL" id="AZHO01000025">
    <property type="protein sequence ID" value="KMT58688.1"/>
    <property type="molecule type" value="Genomic_DNA"/>
</dbReference>
<dbReference type="Pfam" id="PF00480">
    <property type="entry name" value="ROK"/>
    <property type="match status" value="1"/>
</dbReference>
<evidence type="ECO:0000256" key="2">
    <source>
        <dbReference type="ARBA" id="ARBA00006479"/>
    </source>
</evidence>
<dbReference type="OrthoDB" id="9796533at2"/>
<gene>
    <name evidence="4" type="ORF">X560_2100</name>
</gene>
<dbReference type="PROSITE" id="PS01125">
    <property type="entry name" value="ROK"/>
    <property type="match status" value="1"/>
</dbReference>
<dbReference type="RefSeq" id="WP_007471859.1">
    <property type="nucleotide sequence ID" value="NZ_KQ130618.1"/>
</dbReference>
<keyword evidence="5" id="KW-1185">Reference proteome</keyword>
<keyword evidence="3" id="KW-0119">Carbohydrate metabolism</keyword>
<dbReference type="PATRIC" id="fig|1430899.3.peg.2151"/>
<reference evidence="4 5" key="1">
    <citation type="journal article" date="2015" name="Genome Biol. Evol.">
        <title>Comparative Genomics of Listeria Sensu Lato: Genus-Wide Differences in Evolutionary Dynamics and the Progressive Gain of Complex, Potentially Pathogenicity-Related Traits through Lateral Gene Transfer.</title>
        <authorList>
            <person name="Chiara M."/>
            <person name="Caruso M."/>
            <person name="D'Erchia A.M."/>
            <person name="Manzari C."/>
            <person name="Fraccalvieri R."/>
            <person name="Goffredo E."/>
            <person name="Latorre L."/>
            <person name="Miccolupo A."/>
            <person name="Padalino I."/>
            <person name="Santagada G."/>
            <person name="Chiocco D."/>
            <person name="Pesole G."/>
            <person name="Horner D.S."/>
            <person name="Parisi A."/>
        </authorList>
    </citation>
    <scope>NUCLEOTIDE SEQUENCE [LARGE SCALE GENOMIC DNA]</scope>
    <source>
        <strain evidence="4 5">1991</strain>
    </source>
</reference>
<dbReference type="CDD" id="cd24077">
    <property type="entry name" value="ASKHA_ATPase_ROK_SaXylR-like"/>
    <property type="match status" value="1"/>
</dbReference>
<organism evidence="4 5">
    <name type="scientific">Listeria fleischmannii 1991</name>
    <dbReference type="NCBI Taxonomy" id="1430899"/>
    <lineage>
        <taxon>Bacteria</taxon>
        <taxon>Bacillati</taxon>
        <taxon>Bacillota</taxon>
        <taxon>Bacilli</taxon>
        <taxon>Bacillales</taxon>
        <taxon>Listeriaceae</taxon>
        <taxon>Listeria</taxon>
    </lineage>
</organism>
<dbReference type="SUPFAM" id="SSF46785">
    <property type="entry name" value="Winged helix' DNA-binding domain"/>
    <property type="match status" value="1"/>
</dbReference>
<dbReference type="GO" id="GO:0042732">
    <property type="term" value="P:D-xylose metabolic process"/>
    <property type="evidence" value="ECO:0007669"/>
    <property type="project" value="UniProtKB-KW"/>
</dbReference>
<dbReference type="InterPro" id="IPR036388">
    <property type="entry name" value="WH-like_DNA-bd_sf"/>
</dbReference>
<dbReference type="InterPro" id="IPR000600">
    <property type="entry name" value="ROK"/>
</dbReference>
<dbReference type="Gene3D" id="3.30.420.40">
    <property type="match status" value="2"/>
</dbReference>
<evidence type="ECO:0000313" key="4">
    <source>
        <dbReference type="EMBL" id="KMT58688.1"/>
    </source>
</evidence>
<keyword evidence="3" id="KW-0859">Xylose metabolism</keyword>
<comment type="similarity">
    <text evidence="2">Belongs to the ROK (NagC/XylR) family.</text>
</comment>
<dbReference type="Proteomes" id="UP000052258">
    <property type="component" value="Unassembled WGS sequence"/>
</dbReference>
<evidence type="ECO:0000256" key="3">
    <source>
        <dbReference type="ARBA" id="ARBA00022629"/>
    </source>
</evidence>
<dbReference type="SUPFAM" id="SSF53067">
    <property type="entry name" value="Actin-like ATPase domain"/>
    <property type="match status" value="2"/>
</dbReference>
<dbReference type="InterPro" id="IPR043129">
    <property type="entry name" value="ATPase_NBD"/>
</dbReference>
<name>A0A0J8GD28_9LIST</name>
<dbReference type="AlphaFoldDB" id="A0A0J8GD28"/>
<evidence type="ECO:0000313" key="5">
    <source>
        <dbReference type="Proteomes" id="UP000052258"/>
    </source>
</evidence>
<dbReference type="InterPro" id="IPR049874">
    <property type="entry name" value="ROK_cs"/>
</dbReference>
<accession>A0A0J8GD28</accession>
<dbReference type="InterPro" id="IPR036390">
    <property type="entry name" value="WH_DNA-bd_sf"/>
</dbReference>
<comment type="function">
    <text evidence="1">Transcriptional repressor of xylose-utilizing enzymes.</text>
</comment>